<reference evidence="3" key="1">
    <citation type="submission" date="2016-11" db="UniProtKB">
        <authorList>
            <consortium name="WormBaseParasite"/>
        </authorList>
    </citation>
    <scope>IDENTIFICATION</scope>
</reference>
<accession>A0A1I8GL29</accession>
<name>A0A1I8GL29_9PLAT</name>
<keyword evidence="2" id="KW-1185">Reference proteome</keyword>
<feature type="compositionally biased region" description="Polar residues" evidence="1">
    <location>
        <begin position="182"/>
        <end position="192"/>
    </location>
</feature>
<evidence type="ECO:0000256" key="1">
    <source>
        <dbReference type="SAM" id="MobiDB-lite"/>
    </source>
</evidence>
<dbReference type="Proteomes" id="UP000095280">
    <property type="component" value="Unplaced"/>
</dbReference>
<feature type="region of interest" description="Disordered" evidence="1">
    <location>
        <begin position="112"/>
        <end position="219"/>
    </location>
</feature>
<organism evidence="2 3">
    <name type="scientific">Macrostomum lignano</name>
    <dbReference type="NCBI Taxonomy" id="282301"/>
    <lineage>
        <taxon>Eukaryota</taxon>
        <taxon>Metazoa</taxon>
        <taxon>Spiralia</taxon>
        <taxon>Lophotrochozoa</taxon>
        <taxon>Platyhelminthes</taxon>
        <taxon>Rhabditophora</taxon>
        <taxon>Macrostomorpha</taxon>
        <taxon>Macrostomida</taxon>
        <taxon>Macrostomidae</taxon>
        <taxon>Macrostomum</taxon>
    </lineage>
</organism>
<proteinExistence type="predicted"/>
<feature type="compositionally biased region" description="Low complexity" evidence="1">
    <location>
        <begin position="149"/>
        <end position="167"/>
    </location>
</feature>
<evidence type="ECO:0000313" key="3">
    <source>
        <dbReference type="WBParaSite" id="maker-uti_cns_0002382-snap-gene-0.4-mRNA-1"/>
    </source>
</evidence>
<dbReference type="AlphaFoldDB" id="A0A1I8GL29"/>
<protein>
    <submittedName>
        <fullName evidence="3">Si:ch211-160o17.6</fullName>
    </submittedName>
</protein>
<sequence>AFDCCVCIGSCLVNFGLHFSGAKKLLRDLLALLVAARLSRTVQLCRGLSYTEKQRLIQLLNSQHQVEAAGAERLRKLQTELANRDLECQDLRALIKAATLSRHRLKMKQQLQMEKPLPEHRMLSPPPSTPTERVSQHQQRHHPYDSGHSSDSAPESPQEPEPAAAIQPDEDQQVMGEAAASEQGQLKFNKVTSVVLASETDKAEVKQQQRKPQALKEIN</sequence>
<dbReference type="WBParaSite" id="maker-uti_cns_0002382-snap-gene-0.4-mRNA-1">
    <property type="protein sequence ID" value="maker-uti_cns_0002382-snap-gene-0.4-mRNA-1"/>
    <property type="gene ID" value="maker-uti_cns_0002382-snap-gene-0.4"/>
</dbReference>
<evidence type="ECO:0000313" key="2">
    <source>
        <dbReference type="Proteomes" id="UP000095280"/>
    </source>
</evidence>